<sequence>MQYYKSNNTNFEKNGDITLQLLSGVLRLELNSGLNEIEFEIPYDKQGRWKKVEEWGVVKQKVFYTKNKQLYRIYEKNKGMFGLRLKARHIFFDLVKHTILDKRAVNLNGQRALERILFETKFKAHSDIDINNTAYFVNLNGIEAINGDNENSFRNRWGGEILNDNFDVYINKKIGRDNGVKIRFGNNLEDINFKIDRDPIITRAYPKAYDGIMLPEKFIDSEHINKYPIICEGFVDVSDLKLKDSENPEDEGFETKEELYEAMRRRIVDLYNNGLDRPKVSGNIKIVNLENTNKYKNFKNLKHIGIGDTITINLTEIGIDAKTRFISTEWDLVTEEHNNMEFGEVEVNYFDKQEIVNGRLDNILNQNGSVKSSELEGIINAMKAPLVAQKDIAKNLDCVAWKCEVNDPNDPNFGYLGAGTKGLMLANSKTPDKREWDYRTVITPDGIIADWLIGKLKTVLIENADGSFAIDLNKPGGAIFRNNGVDAIKIENNMVQLGNWGKNGELIGGLMSLLNNSDPSKPIVALGNALNSATMITYPKEGTITHPSYITFDKFNIMGDKNGVAIRIYEDIDFKNNDLYNAVLSSENNENFIYTNNDKTVIKHGSVFIKLENGGATISGDLTLDGVIKNTSGQVILDPTNPSIGGGDGDWQNGVISSNGFRFMKGYEGLGRYLYYDSGGIATIGYGVTMSEPTVFNKLKANQPVPEEMAAKESYNLKIRDYGKPIIQRCKELGITRQQQFDALCDLAFNAGTGRILANNSLTNAIMRNPNDEAYIRPIWEKFIIKDAAGNILNGLKARRKAECDIYFSGIYEKRPILTINSNGSYGSPVTENNGDGWLPSVTENYKTVNNDYGTGWVIPTTGTITATFPTYPSGGKHDGIDFGTPIGTPVRVSKDGVVIKRRELTTSYGKYLFVDHGGGLITIYAHNSELLVNEGDRVKRGQIIAKTGNTGNSTGPHLHWELRVNGIPQNVAPSLRVGQVIR</sequence>
<dbReference type="Proteomes" id="UP000481454">
    <property type="component" value="Unassembled WGS sequence"/>
</dbReference>
<evidence type="ECO:0000259" key="5">
    <source>
        <dbReference type="Pfam" id="PF06605"/>
    </source>
</evidence>
<dbReference type="InterPro" id="IPR023347">
    <property type="entry name" value="Lysozyme_dom_sf"/>
</dbReference>
<dbReference type="GO" id="GO:0042742">
    <property type="term" value="P:defense response to bacterium"/>
    <property type="evidence" value="ECO:0007669"/>
    <property type="project" value="UniProtKB-KW"/>
</dbReference>
<dbReference type="InterPro" id="IPR010572">
    <property type="entry name" value="Tail_dom"/>
</dbReference>
<gene>
    <name evidence="6" type="ORF">G6Z34_10815</name>
</gene>
<dbReference type="AlphaFoldDB" id="A0AAP6WMM2"/>
<dbReference type="EMBL" id="JAALLZ010000004">
    <property type="protein sequence ID" value="NGU30598.1"/>
    <property type="molecule type" value="Genomic_DNA"/>
</dbReference>
<dbReference type="InterPro" id="IPR007119">
    <property type="entry name" value="Phage_tail_spike_N"/>
</dbReference>
<evidence type="ECO:0000256" key="1">
    <source>
        <dbReference type="ARBA" id="ARBA00022529"/>
    </source>
</evidence>
<dbReference type="Gene3D" id="1.10.530.40">
    <property type="match status" value="1"/>
</dbReference>
<dbReference type="InterPro" id="IPR050570">
    <property type="entry name" value="Cell_wall_metabolism_enzyme"/>
</dbReference>
<dbReference type="GO" id="GO:0003796">
    <property type="term" value="F:lysozyme activity"/>
    <property type="evidence" value="ECO:0007669"/>
    <property type="project" value="UniProtKB-EC"/>
</dbReference>
<evidence type="ECO:0000259" key="4">
    <source>
        <dbReference type="Pfam" id="PF01551"/>
    </source>
</evidence>
<dbReference type="GO" id="GO:0004222">
    <property type="term" value="F:metalloendopeptidase activity"/>
    <property type="evidence" value="ECO:0007669"/>
    <property type="project" value="TreeGrafter"/>
</dbReference>
<accession>A0AAP6WMM2</accession>
<evidence type="ECO:0000256" key="2">
    <source>
        <dbReference type="ARBA" id="ARBA00022638"/>
    </source>
</evidence>
<dbReference type="Pfam" id="PF00959">
    <property type="entry name" value="Phage_lysozyme"/>
    <property type="match status" value="1"/>
</dbReference>
<comment type="caution">
    <text evidence="6">The sequence shown here is derived from an EMBL/GenBank/DDBJ whole genome shotgun (WGS) entry which is preliminary data.</text>
</comment>
<evidence type="ECO:0000313" key="7">
    <source>
        <dbReference type="Proteomes" id="UP000481454"/>
    </source>
</evidence>
<keyword evidence="3" id="KW-0378">Hydrolase</keyword>
<keyword evidence="1 3" id="KW-0929">Antimicrobial</keyword>
<dbReference type="RefSeq" id="WP_003459490.1">
    <property type="nucleotide sequence ID" value="NZ_CATNWX010000006.1"/>
</dbReference>
<keyword evidence="3" id="KW-0326">Glycosidase</keyword>
<dbReference type="Pfam" id="PF06605">
    <property type="entry name" value="Prophage_tail"/>
    <property type="match status" value="1"/>
</dbReference>
<dbReference type="GO" id="GO:0009253">
    <property type="term" value="P:peptidoglycan catabolic process"/>
    <property type="evidence" value="ECO:0007669"/>
    <property type="project" value="InterPro"/>
</dbReference>
<reference evidence="6 7" key="1">
    <citation type="submission" date="2020-02" db="EMBL/GenBank/DDBJ databases">
        <title>Genomic Insights into the Phylogeny and Genetic Plasticity of the Human and Animal Enteric Pathogen Clostridium perfringens.</title>
        <authorList>
            <person name="Feng Y."/>
            <person name="Hu Y."/>
        </authorList>
    </citation>
    <scope>NUCLEOTIDE SEQUENCE [LARGE SCALE GENOMIC DNA]</scope>
    <source>
        <strain evidence="6 7">CP-40</strain>
    </source>
</reference>
<keyword evidence="2 3" id="KW-0081">Bacteriolytic enzyme</keyword>
<feature type="domain" description="M23ase beta-sheet core" evidence="4">
    <location>
        <begin position="877"/>
        <end position="971"/>
    </location>
</feature>
<dbReference type="CDD" id="cd12797">
    <property type="entry name" value="M23_peptidase"/>
    <property type="match status" value="1"/>
</dbReference>
<evidence type="ECO:0000256" key="3">
    <source>
        <dbReference type="RuleBase" id="RU003788"/>
    </source>
</evidence>
<dbReference type="InterPro" id="IPR002196">
    <property type="entry name" value="Glyco_hydro_24"/>
</dbReference>
<dbReference type="InterPro" id="IPR011055">
    <property type="entry name" value="Dup_hybrid_motif"/>
</dbReference>
<protein>
    <recommendedName>
        <fullName evidence="3">Lysozyme</fullName>
        <ecNumber evidence="3">3.2.1.17</ecNumber>
    </recommendedName>
</protein>
<dbReference type="GO" id="GO:0031640">
    <property type="term" value="P:killing of cells of another organism"/>
    <property type="evidence" value="ECO:0007669"/>
    <property type="project" value="UniProtKB-KW"/>
</dbReference>
<feature type="domain" description="Tail spike" evidence="5">
    <location>
        <begin position="91"/>
        <end position="343"/>
    </location>
</feature>
<comment type="catalytic activity">
    <reaction evidence="3">
        <text>Hydrolysis of (1-&gt;4)-beta-linkages between N-acetylmuramic acid and N-acetyl-D-glucosamine residues in a peptidoglycan and between N-acetyl-D-glucosamine residues in chitodextrins.</text>
        <dbReference type="EC" id="3.2.1.17"/>
    </reaction>
</comment>
<dbReference type="Gene3D" id="2.70.70.10">
    <property type="entry name" value="Glucose Permease (Domain IIA)"/>
    <property type="match status" value="1"/>
</dbReference>
<evidence type="ECO:0000313" key="6">
    <source>
        <dbReference type="EMBL" id="NGU30598.1"/>
    </source>
</evidence>
<name>A0AAP6WMM2_CLOPF</name>
<dbReference type="InterPro" id="IPR023346">
    <property type="entry name" value="Lysozyme-like_dom_sf"/>
</dbReference>
<proteinExistence type="inferred from homology"/>
<dbReference type="NCBIfam" id="TIGR01665">
    <property type="entry name" value="put_anti_recept"/>
    <property type="match status" value="1"/>
</dbReference>
<comment type="similarity">
    <text evidence="3">Belongs to the glycosyl hydrolase 24 family.</text>
</comment>
<dbReference type="EC" id="3.2.1.17" evidence="3"/>
<dbReference type="InterPro" id="IPR016047">
    <property type="entry name" value="M23ase_b-sheet_dom"/>
</dbReference>
<dbReference type="PANTHER" id="PTHR21666">
    <property type="entry name" value="PEPTIDASE-RELATED"/>
    <property type="match status" value="1"/>
</dbReference>
<dbReference type="Pfam" id="PF01551">
    <property type="entry name" value="Peptidase_M23"/>
    <property type="match status" value="1"/>
</dbReference>
<organism evidence="6 7">
    <name type="scientific">Clostridium perfringens</name>
    <dbReference type="NCBI Taxonomy" id="1502"/>
    <lineage>
        <taxon>Bacteria</taxon>
        <taxon>Bacillati</taxon>
        <taxon>Bacillota</taxon>
        <taxon>Clostridia</taxon>
        <taxon>Eubacteriales</taxon>
        <taxon>Clostridiaceae</taxon>
        <taxon>Clostridium</taxon>
    </lineage>
</organism>
<dbReference type="SUPFAM" id="SSF53955">
    <property type="entry name" value="Lysozyme-like"/>
    <property type="match status" value="1"/>
</dbReference>
<dbReference type="GO" id="GO:0016998">
    <property type="term" value="P:cell wall macromolecule catabolic process"/>
    <property type="evidence" value="ECO:0007669"/>
    <property type="project" value="InterPro"/>
</dbReference>
<dbReference type="PANTHER" id="PTHR21666:SF270">
    <property type="entry name" value="MUREIN HYDROLASE ACTIVATOR ENVC"/>
    <property type="match status" value="1"/>
</dbReference>
<dbReference type="SUPFAM" id="SSF51261">
    <property type="entry name" value="Duplicated hybrid motif"/>
    <property type="match status" value="1"/>
</dbReference>